<reference evidence="6" key="1">
    <citation type="submission" date="2016-08" db="EMBL/GenBank/DDBJ databases">
        <authorList>
            <person name="Seilhamer J.J."/>
        </authorList>
    </citation>
    <scope>NUCLEOTIDE SEQUENCE</scope>
    <source>
        <strain evidence="6">86</strain>
    </source>
</reference>
<dbReference type="Gene3D" id="3.40.50.2300">
    <property type="match status" value="2"/>
</dbReference>
<dbReference type="RefSeq" id="WP_100083004.1">
    <property type="nucleotide sequence ID" value="NZ_LT608334.1"/>
</dbReference>
<sequence length="303" mass="32446">MKKALMFCAAFAMAGGLMSPASAGYRIGVSYQNLQNEFIVNIAKAVEEKAKELDVTLIESDGQGKAEVQISQVENFIAQHVDAIMLIPFDKEGCVPAVQKAVAAKIPLVVFNAQVANVELANTYVGSDDIEAGRIEMQYIADLLGGKGNIAIIHGPNGHSAEVQRTEGNKEVLEKYPDIQVLFEQTANWDRAQALSLTENWLQTGRPLNAIVAQNDEMALGAYKAVEAAGKAKDIPVIGIDAIADALKSVKDGKMAATVFQDAHGQGATAVEMAVKILKGEDVPKVVNIPFKLITKENVDSLQ</sequence>
<gene>
    <name evidence="6" type="ORF">KL86PLE_90143</name>
</gene>
<evidence type="ECO:0000313" key="6">
    <source>
        <dbReference type="EMBL" id="SCM78915.1"/>
    </source>
</evidence>
<dbReference type="InterPro" id="IPR028082">
    <property type="entry name" value="Peripla_BP_I"/>
</dbReference>
<evidence type="ECO:0000259" key="5">
    <source>
        <dbReference type="Pfam" id="PF13407"/>
    </source>
</evidence>
<name>A0A212LMZ8_9HYPH</name>
<dbReference type="InterPro" id="IPR025997">
    <property type="entry name" value="SBP_2_dom"/>
</dbReference>
<dbReference type="EMBL" id="FMJD01000013">
    <property type="protein sequence ID" value="SCM78915.1"/>
    <property type="molecule type" value="Genomic_DNA"/>
</dbReference>
<dbReference type="PANTHER" id="PTHR46847:SF1">
    <property type="entry name" value="D-ALLOSE-BINDING PERIPLASMIC PROTEIN-RELATED"/>
    <property type="match status" value="1"/>
</dbReference>
<feature type="signal peptide" evidence="4">
    <location>
        <begin position="1"/>
        <end position="23"/>
    </location>
</feature>
<evidence type="ECO:0000256" key="1">
    <source>
        <dbReference type="ARBA" id="ARBA00004196"/>
    </source>
</evidence>
<feature type="chain" id="PRO_5012171345" evidence="4">
    <location>
        <begin position="24"/>
        <end position="303"/>
    </location>
</feature>
<organism evidence="6">
    <name type="scientific">uncultured Pleomorphomonas sp</name>
    <dbReference type="NCBI Taxonomy" id="442121"/>
    <lineage>
        <taxon>Bacteria</taxon>
        <taxon>Pseudomonadati</taxon>
        <taxon>Pseudomonadota</taxon>
        <taxon>Alphaproteobacteria</taxon>
        <taxon>Hyphomicrobiales</taxon>
        <taxon>Pleomorphomonadaceae</taxon>
        <taxon>Pleomorphomonas</taxon>
        <taxon>environmental samples</taxon>
    </lineage>
</organism>
<accession>A0A212LMZ8</accession>
<evidence type="ECO:0000256" key="3">
    <source>
        <dbReference type="ARBA" id="ARBA00022729"/>
    </source>
</evidence>
<dbReference type="PANTHER" id="PTHR46847">
    <property type="entry name" value="D-ALLOSE-BINDING PERIPLASMIC PROTEIN-RELATED"/>
    <property type="match status" value="1"/>
</dbReference>
<dbReference type="CDD" id="cd06313">
    <property type="entry name" value="PBP1_ABC_ThpA_XypA"/>
    <property type="match status" value="1"/>
</dbReference>
<comment type="similarity">
    <text evidence="2">Belongs to the bacterial solute-binding protein 2 family.</text>
</comment>
<dbReference type="GO" id="GO:0030246">
    <property type="term" value="F:carbohydrate binding"/>
    <property type="evidence" value="ECO:0007669"/>
    <property type="project" value="UniProtKB-ARBA"/>
</dbReference>
<evidence type="ECO:0000256" key="4">
    <source>
        <dbReference type="SAM" id="SignalP"/>
    </source>
</evidence>
<feature type="domain" description="Periplasmic binding protein" evidence="5">
    <location>
        <begin position="27"/>
        <end position="281"/>
    </location>
</feature>
<dbReference type="GO" id="GO:0030313">
    <property type="term" value="C:cell envelope"/>
    <property type="evidence" value="ECO:0007669"/>
    <property type="project" value="UniProtKB-SubCell"/>
</dbReference>
<dbReference type="Pfam" id="PF13407">
    <property type="entry name" value="Peripla_BP_4"/>
    <property type="match status" value="1"/>
</dbReference>
<evidence type="ECO:0000256" key="2">
    <source>
        <dbReference type="ARBA" id="ARBA00007639"/>
    </source>
</evidence>
<dbReference type="AlphaFoldDB" id="A0A212LMZ8"/>
<protein>
    <submittedName>
        <fullName evidence="6">Periplasmic binding protein/LacI transcriptional regulator</fullName>
    </submittedName>
</protein>
<dbReference type="SUPFAM" id="SSF53822">
    <property type="entry name" value="Periplasmic binding protein-like I"/>
    <property type="match status" value="1"/>
</dbReference>
<comment type="subcellular location">
    <subcellularLocation>
        <location evidence="1">Cell envelope</location>
    </subcellularLocation>
</comment>
<keyword evidence="3 4" id="KW-0732">Signal</keyword>
<proteinExistence type="inferred from homology"/>